<dbReference type="Proteomes" id="UP001222325">
    <property type="component" value="Unassembled WGS sequence"/>
</dbReference>
<evidence type="ECO:0000313" key="2">
    <source>
        <dbReference type="EMBL" id="KAJ7102467.1"/>
    </source>
</evidence>
<dbReference type="PANTHER" id="PTHR42923">
    <property type="entry name" value="PROTOPORPHYRINOGEN OXIDASE"/>
    <property type="match status" value="1"/>
</dbReference>
<dbReference type="AlphaFoldDB" id="A0AAD6XYW5"/>
<dbReference type="PANTHER" id="PTHR42923:SF42">
    <property type="entry name" value="AMINE OXIDASE DOMAIN-CONTAINING PROTEIN"/>
    <property type="match status" value="1"/>
</dbReference>
<sequence length="537" mass="58604">MSRTVRVAVVGSGLAGLTAAYLLAASHPENDIAFDVHLFEKAPTLGMDASSVSIGNAALGQEWRIDVPMRSFQGGYYPRLIALYTKLGVAFRQADFSYSFSRFSQVEKSAGLRTTMIYNGASGSRGVGRPAWMQDMHLSQKGYNAARRVVALMLFILSTAQLFVCYMRLVLFAFPPARPERMNAMTFGEWAADTVPRNFIARALLFDTAWTSFTQDVLIPLFSAVCTAPEEAVNAHPVEEFLDYIWLTLGTHHYVVVHGVRDVVRRLTANVKHVHLSARIVGLHPDPSDARLVSLECSTQTGTVTHHGFHHIIFATPATRVGPLLSSYAASLPPDSHTRHAVMEQMSCVEAFSYTQTIVINHTDSSRTLLPPDPRDRRDLNLVTAERSARAAPSPWSPHRVSRSHTMATQVLALTPAPAAPVFQTTNPFVDVRADRILSVASLERAVLTPRAKAALAGLYRETRRAWWQSAAEADSALGPLQGAGRRESDAGPGIWICGSYAHVGIPLLEGCVVSARNVYGGICQSEGVRPGEASIF</sequence>
<feature type="transmembrane region" description="Helical" evidence="1">
    <location>
        <begin position="149"/>
        <end position="174"/>
    </location>
</feature>
<dbReference type="GO" id="GO:0016491">
    <property type="term" value="F:oxidoreductase activity"/>
    <property type="evidence" value="ECO:0007669"/>
    <property type="project" value="TreeGrafter"/>
</dbReference>
<comment type="caution">
    <text evidence="2">The sequence shown here is derived from an EMBL/GenBank/DDBJ whole genome shotgun (WGS) entry which is preliminary data.</text>
</comment>
<evidence type="ECO:0000256" key="1">
    <source>
        <dbReference type="SAM" id="Phobius"/>
    </source>
</evidence>
<accession>A0AAD6XYW5</accession>
<evidence type="ECO:0000313" key="3">
    <source>
        <dbReference type="Proteomes" id="UP001222325"/>
    </source>
</evidence>
<dbReference type="EMBL" id="JARJCN010000003">
    <property type="protein sequence ID" value="KAJ7102467.1"/>
    <property type="molecule type" value="Genomic_DNA"/>
</dbReference>
<keyword evidence="1" id="KW-1133">Transmembrane helix</keyword>
<dbReference type="InterPro" id="IPR036188">
    <property type="entry name" value="FAD/NAD-bd_sf"/>
</dbReference>
<dbReference type="InterPro" id="IPR050464">
    <property type="entry name" value="Zeta_carotene_desat/Oxidored"/>
</dbReference>
<keyword evidence="1" id="KW-0472">Membrane</keyword>
<dbReference type="Gene3D" id="3.50.50.60">
    <property type="entry name" value="FAD/NAD(P)-binding domain"/>
    <property type="match status" value="1"/>
</dbReference>
<keyword evidence="3" id="KW-1185">Reference proteome</keyword>
<gene>
    <name evidence="2" type="ORF">B0H15DRAFT_814767</name>
</gene>
<dbReference type="Pfam" id="PF13450">
    <property type="entry name" value="NAD_binding_8"/>
    <property type="match status" value="1"/>
</dbReference>
<organism evidence="2 3">
    <name type="scientific">Mycena belliarum</name>
    <dbReference type="NCBI Taxonomy" id="1033014"/>
    <lineage>
        <taxon>Eukaryota</taxon>
        <taxon>Fungi</taxon>
        <taxon>Dikarya</taxon>
        <taxon>Basidiomycota</taxon>
        <taxon>Agaricomycotina</taxon>
        <taxon>Agaricomycetes</taxon>
        <taxon>Agaricomycetidae</taxon>
        <taxon>Agaricales</taxon>
        <taxon>Marasmiineae</taxon>
        <taxon>Mycenaceae</taxon>
        <taxon>Mycena</taxon>
    </lineage>
</organism>
<name>A0AAD6XYW5_9AGAR</name>
<reference evidence="2" key="1">
    <citation type="submission" date="2023-03" db="EMBL/GenBank/DDBJ databases">
        <title>Massive genome expansion in bonnet fungi (Mycena s.s.) driven by repeated elements and novel gene families across ecological guilds.</title>
        <authorList>
            <consortium name="Lawrence Berkeley National Laboratory"/>
            <person name="Harder C.B."/>
            <person name="Miyauchi S."/>
            <person name="Viragh M."/>
            <person name="Kuo A."/>
            <person name="Thoen E."/>
            <person name="Andreopoulos B."/>
            <person name="Lu D."/>
            <person name="Skrede I."/>
            <person name="Drula E."/>
            <person name="Henrissat B."/>
            <person name="Morin E."/>
            <person name="Kohler A."/>
            <person name="Barry K."/>
            <person name="LaButti K."/>
            <person name="Morin E."/>
            <person name="Salamov A."/>
            <person name="Lipzen A."/>
            <person name="Mereny Z."/>
            <person name="Hegedus B."/>
            <person name="Baldrian P."/>
            <person name="Stursova M."/>
            <person name="Weitz H."/>
            <person name="Taylor A."/>
            <person name="Grigoriev I.V."/>
            <person name="Nagy L.G."/>
            <person name="Martin F."/>
            <person name="Kauserud H."/>
        </authorList>
    </citation>
    <scope>NUCLEOTIDE SEQUENCE</scope>
    <source>
        <strain evidence="2">CBHHK173m</strain>
    </source>
</reference>
<keyword evidence="1" id="KW-0812">Transmembrane</keyword>
<dbReference type="SUPFAM" id="SSF51905">
    <property type="entry name" value="FAD/NAD(P)-binding domain"/>
    <property type="match status" value="1"/>
</dbReference>
<protein>
    <recommendedName>
        <fullName evidence="4">Amine oxidase domain-containing protein</fullName>
    </recommendedName>
</protein>
<evidence type="ECO:0008006" key="4">
    <source>
        <dbReference type="Google" id="ProtNLM"/>
    </source>
</evidence>
<proteinExistence type="predicted"/>